<sequence length="219" mass="24060">MTQPVLAVRRFGWQPQPYRPLWQAMQDYTDQRTADTPDALWLLNHEPVFTQGKNGRAEHVLAPGDIEVVPIDRGGQVTYHGPGQIMAYVMVDLRRRGIGIRSLVSALENAMIATLAGYRIDAFAKPDAPGVYVDGDKIGSIGLRVRKGASYHGLALNVDMDLEPFSRIDPCGYHGLKMTQIADLGGPRSLDVVADDLATQLARELGLRLHCDGRDALIC</sequence>
<dbReference type="Proteomes" id="UP001595462">
    <property type="component" value="Unassembled WGS sequence"/>
</dbReference>
<dbReference type="InterPro" id="IPR004143">
    <property type="entry name" value="BPL_LPL_catalytic"/>
</dbReference>
<keyword evidence="5" id="KW-0963">Cytoplasm</keyword>
<keyword evidence="2 5" id="KW-0808">Transferase</keyword>
<keyword evidence="3 5" id="KW-0012">Acyltransferase</keyword>
<dbReference type="Gene3D" id="3.30.930.10">
    <property type="entry name" value="Bira Bifunctional Protein, Domain 2"/>
    <property type="match status" value="1"/>
</dbReference>
<dbReference type="PANTHER" id="PTHR10993:SF7">
    <property type="entry name" value="LIPOYLTRANSFERASE 2, MITOCHONDRIAL-RELATED"/>
    <property type="match status" value="1"/>
</dbReference>
<evidence type="ECO:0000256" key="6">
    <source>
        <dbReference type="PIRNR" id="PIRNR016262"/>
    </source>
</evidence>
<comment type="function">
    <text evidence="4 5 6">Catalyzes the transfer of endogenously produced octanoic acid from octanoyl-acyl-carrier-protein onto the lipoyl domains of lipoate-dependent enzymes. Lipoyl-ACP can also act as a substrate although octanoyl-ACP is likely to be the physiological substrate.</text>
</comment>
<evidence type="ECO:0000256" key="4">
    <source>
        <dbReference type="ARBA" id="ARBA00024732"/>
    </source>
</evidence>
<evidence type="ECO:0000313" key="9">
    <source>
        <dbReference type="Proteomes" id="UP001595462"/>
    </source>
</evidence>
<evidence type="ECO:0000256" key="3">
    <source>
        <dbReference type="ARBA" id="ARBA00023315"/>
    </source>
</evidence>
<evidence type="ECO:0000313" key="8">
    <source>
        <dbReference type="EMBL" id="MFC3104968.1"/>
    </source>
</evidence>
<protein>
    <recommendedName>
        <fullName evidence="5 6">Octanoyltransferase</fullName>
        <ecNumber evidence="5 6">2.3.1.181</ecNumber>
    </recommendedName>
    <alternativeName>
        <fullName evidence="5">Lipoate-protein ligase B</fullName>
    </alternativeName>
    <alternativeName>
        <fullName evidence="5">Lipoyl/octanoyl transferase</fullName>
    </alternativeName>
    <alternativeName>
        <fullName evidence="5">Octanoyl-[acyl-carrier-protein]-protein N-octanoyltransferase</fullName>
    </alternativeName>
</protein>
<dbReference type="PROSITE" id="PS01313">
    <property type="entry name" value="LIPB"/>
    <property type="match status" value="1"/>
</dbReference>
<feature type="site" description="Lowers pKa of active site Cys" evidence="5">
    <location>
        <position position="137"/>
    </location>
</feature>
<dbReference type="CDD" id="cd16444">
    <property type="entry name" value="LipB"/>
    <property type="match status" value="1"/>
</dbReference>
<comment type="subcellular location">
    <subcellularLocation>
        <location evidence="5">Cytoplasm</location>
    </subcellularLocation>
</comment>
<reference evidence="9" key="1">
    <citation type="journal article" date="2019" name="Int. J. Syst. Evol. Microbiol.">
        <title>The Global Catalogue of Microorganisms (GCM) 10K type strain sequencing project: providing services to taxonomists for standard genome sequencing and annotation.</title>
        <authorList>
            <consortium name="The Broad Institute Genomics Platform"/>
            <consortium name="The Broad Institute Genome Sequencing Center for Infectious Disease"/>
            <person name="Wu L."/>
            <person name="Ma J."/>
        </authorList>
    </citation>
    <scope>NUCLEOTIDE SEQUENCE [LARGE SCALE GENOMIC DNA]</scope>
    <source>
        <strain evidence="9">KCTC 52640</strain>
    </source>
</reference>
<dbReference type="InterPro" id="IPR045864">
    <property type="entry name" value="aa-tRNA-synth_II/BPL/LPL"/>
</dbReference>
<dbReference type="NCBIfam" id="NF010922">
    <property type="entry name" value="PRK14342.1"/>
    <property type="match status" value="1"/>
</dbReference>
<comment type="similarity">
    <text evidence="5 6">Belongs to the LipB family.</text>
</comment>
<evidence type="ECO:0000256" key="2">
    <source>
        <dbReference type="ARBA" id="ARBA00022679"/>
    </source>
</evidence>
<name>A0ABV7ESZ6_9GAMM</name>
<proteinExistence type="inferred from homology"/>
<feature type="binding site" evidence="5">
    <location>
        <begin position="73"/>
        <end position="80"/>
    </location>
    <ligand>
        <name>substrate</name>
    </ligand>
</feature>
<keyword evidence="9" id="KW-1185">Reference proteome</keyword>
<evidence type="ECO:0000256" key="5">
    <source>
        <dbReference type="HAMAP-Rule" id="MF_00013"/>
    </source>
</evidence>
<feature type="binding site" evidence="5">
    <location>
        <begin position="153"/>
        <end position="155"/>
    </location>
    <ligand>
        <name>substrate</name>
    </ligand>
</feature>
<dbReference type="PROSITE" id="PS51733">
    <property type="entry name" value="BPL_LPL_CATALYTIC"/>
    <property type="match status" value="1"/>
</dbReference>
<dbReference type="PANTHER" id="PTHR10993">
    <property type="entry name" value="OCTANOYLTRANSFERASE"/>
    <property type="match status" value="1"/>
</dbReference>
<feature type="binding site" evidence="5">
    <location>
        <begin position="140"/>
        <end position="142"/>
    </location>
    <ligand>
        <name>substrate</name>
    </ligand>
</feature>
<accession>A0ABV7ESZ6</accession>
<gene>
    <name evidence="5 8" type="primary">lipB</name>
    <name evidence="8" type="ORF">ACFOSU_13890</name>
</gene>
<evidence type="ECO:0000259" key="7">
    <source>
        <dbReference type="PROSITE" id="PS51733"/>
    </source>
</evidence>
<comment type="miscellaneous">
    <text evidence="5">In the reaction, the free carboxyl group of octanoic acid is attached via an amide linkage to the epsilon-amino group of a specific lysine residue of lipoyl domains of lipoate-dependent enzymes.</text>
</comment>
<dbReference type="SUPFAM" id="SSF55681">
    <property type="entry name" value="Class II aaRS and biotin synthetases"/>
    <property type="match status" value="1"/>
</dbReference>
<dbReference type="EC" id="2.3.1.181" evidence="5 6"/>
<evidence type="ECO:0000256" key="1">
    <source>
        <dbReference type="ARBA" id="ARBA00004821"/>
    </source>
</evidence>
<dbReference type="PIRSF" id="PIRSF016262">
    <property type="entry name" value="LPLase"/>
    <property type="match status" value="1"/>
</dbReference>
<dbReference type="InterPro" id="IPR000544">
    <property type="entry name" value="Octanoyltransferase"/>
</dbReference>
<dbReference type="NCBIfam" id="TIGR00214">
    <property type="entry name" value="lipB"/>
    <property type="match status" value="1"/>
</dbReference>
<dbReference type="HAMAP" id="MF_00013">
    <property type="entry name" value="LipB"/>
    <property type="match status" value="1"/>
</dbReference>
<dbReference type="GO" id="GO:0033819">
    <property type="term" value="F:lipoyl(octanoyl) transferase activity"/>
    <property type="evidence" value="ECO:0007669"/>
    <property type="project" value="UniProtKB-EC"/>
</dbReference>
<feature type="active site" description="Acyl-thioester intermediate" evidence="5">
    <location>
        <position position="171"/>
    </location>
</feature>
<dbReference type="RefSeq" id="WP_380690528.1">
    <property type="nucleotide sequence ID" value="NZ_JBHRSS010000006.1"/>
</dbReference>
<organism evidence="8 9">
    <name type="scientific">Salinisphaera aquimarina</name>
    <dbReference type="NCBI Taxonomy" id="2094031"/>
    <lineage>
        <taxon>Bacteria</taxon>
        <taxon>Pseudomonadati</taxon>
        <taxon>Pseudomonadota</taxon>
        <taxon>Gammaproteobacteria</taxon>
        <taxon>Salinisphaerales</taxon>
        <taxon>Salinisphaeraceae</taxon>
        <taxon>Salinisphaera</taxon>
    </lineage>
</organism>
<comment type="caution">
    <text evidence="8">The sequence shown here is derived from an EMBL/GenBank/DDBJ whole genome shotgun (WGS) entry which is preliminary data.</text>
</comment>
<dbReference type="InterPro" id="IPR020605">
    <property type="entry name" value="Octanoyltransferase_CS"/>
</dbReference>
<feature type="domain" description="BPL/LPL catalytic" evidence="7">
    <location>
        <begin position="34"/>
        <end position="209"/>
    </location>
</feature>
<dbReference type="EMBL" id="JBHRSS010000006">
    <property type="protein sequence ID" value="MFC3104968.1"/>
    <property type="molecule type" value="Genomic_DNA"/>
</dbReference>
<dbReference type="Pfam" id="PF21948">
    <property type="entry name" value="LplA-B_cat"/>
    <property type="match status" value="1"/>
</dbReference>
<comment type="pathway">
    <text evidence="1 5 6">Protein modification; protein lipoylation via endogenous pathway; protein N(6)-(lipoyl)lysine from octanoyl-[acyl-carrier-protein]: step 1/2.</text>
</comment>
<comment type="catalytic activity">
    <reaction evidence="5 6">
        <text>octanoyl-[ACP] + L-lysyl-[protein] = N(6)-octanoyl-L-lysyl-[protein] + holo-[ACP] + H(+)</text>
        <dbReference type="Rhea" id="RHEA:17665"/>
        <dbReference type="Rhea" id="RHEA-COMP:9636"/>
        <dbReference type="Rhea" id="RHEA-COMP:9685"/>
        <dbReference type="Rhea" id="RHEA-COMP:9752"/>
        <dbReference type="Rhea" id="RHEA-COMP:9928"/>
        <dbReference type="ChEBI" id="CHEBI:15378"/>
        <dbReference type="ChEBI" id="CHEBI:29969"/>
        <dbReference type="ChEBI" id="CHEBI:64479"/>
        <dbReference type="ChEBI" id="CHEBI:78463"/>
        <dbReference type="ChEBI" id="CHEBI:78809"/>
        <dbReference type="EC" id="2.3.1.181"/>
    </reaction>
</comment>